<dbReference type="FunFam" id="3.10.120.10:FF:000002">
    <property type="entry name" value="Cytochrome b5 type B"/>
    <property type="match status" value="1"/>
</dbReference>
<evidence type="ECO:0000256" key="7">
    <source>
        <dbReference type="ARBA" id="ARBA00038168"/>
    </source>
</evidence>
<dbReference type="GO" id="GO:0020037">
    <property type="term" value="F:heme binding"/>
    <property type="evidence" value="ECO:0007669"/>
    <property type="project" value="TreeGrafter"/>
</dbReference>
<evidence type="ECO:0000256" key="3">
    <source>
        <dbReference type="ARBA" id="ARBA00022692"/>
    </source>
</evidence>
<keyword evidence="4" id="KW-0479">Metal-binding</keyword>
<evidence type="ECO:0000256" key="4">
    <source>
        <dbReference type="ARBA" id="ARBA00022723"/>
    </source>
</evidence>
<dbReference type="GeneID" id="54779925"/>
<proteinExistence type="inferred from homology"/>
<keyword evidence="5" id="KW-0408">Iron</keyword>
<dbReference type="RefSeq" id="XP_034013876.1">
    <property type="nucleotide sequence ID" value="XM_034153797.1"/>
</dbReference>
<evidence type="ECO:0000256" key="9">
    <source>
        <dbReference type="SAM" id="Phobius"/>
    </source>
</evidence>
<sequence length="160" mass="17619">MTTLQASDDHDPGNPSQTGGLPTYTVDDVKTHDTPNDLWMIIYNKVYDVTKFANDHPGGVEVLYDCGGVDATEPFDDVAHSDDAVEMLRPYLVGEVVRSQHVQYRHPRPVAPPIIKKAPVVAVSARDKVLTERIVLSALAMVALTSFAVYVGIQVVKWNF</sequence>
<dbReference type="OrthoDB" id="260519at2759"/>
<evidence type="ECO:0000256" key="6">
    <source>
        <dbReference type="ARBA" id="ARBA00023136"/>
    </source>
</evidence>
<dbReference type="SMART" id="SM01117">
    <property type="entry name" value="Cyt-b5"/>
    <property type="match status" value="1"/>
</dbReference>
<protein>
    <recommendedName>
        <fullName evidence="10">Cytochrome b5 heme-binding domain-containing protein</fullName>
    </recommendedName>
</protein>
<keyword evidence="3 9" id="KW-0812">Transmembrane</keyword>
<evidence type="ECO:0000256" key="1">
    <source>
        <dbReference type="ARBA" id="ARBA00004370"/>
    </source>
</evidence>
<keyword evidence="2" id="KW-0349">Heme</keyword>
<feature type="transmembrane region" description="Helical" evidence="9">
    <location>
        <begin position="134"/>
        <end position="153"/>
    </location>
</feature>
<name>A0A642UUH6_DIURU</name>
<comment type="similarity">
    <text evidence="7">Belongs to the cytochrome b5 family.</text>
</comment>
<dbReference type="PANTHER" id="PTHR19359">
    <property type="entry name" value="CYTOCHROME B5"/>
    <property type="match status" value="1"/>
</dbReference>
<accession>A0A642UUH6</accession>
<keyword evidence="6 9" id="KW-0472">Membrane</keyword>
<reference evidence="11 12" key="1">
    <citation type="submission" date="2019-07" db="EMBL/GenBank/DDBJ databases">
        <title>Genome assembly of two rare yeast pathogens: Diutina rugosa and Trichomonascus ciferrii.</title>
        <authorList>
            <person name="Mixao V."/>
            <person name="Saus E."/>
            <person name="Hansen A."/>
            <person name="Lass-Flor C."/>
            <person name="Gabaldon T."/>
        </authorList>
    </citation>
    <scope>NUCLEOTIDE SEQUENCE [LARGE SCALE GENOMIC DNA]</scope>
    <source>
        <strain evidence="11 12">CBS 613</strain>
    </source>
</reference>
<gene>
    <name evidence="11" type="ORF">DIURU_001272</name>
</gene>
<dbReference type="GO" id="GO:0046872">
    <property type="term" value="F:metal ion binding"/>
    <property type="evidence" value="ECO:0007669"/>
    <property type="project" value="UniProtKB-KW"/>
</dbReference>
<dbReference type="InterPro" id="IPR050668">
    <property type="entry name" value="Cytochrome_b5"/>
</dbReference>
<dbReference type="VEuPathDB" id="FungiDB:DIURU_001272"/>
<dbReference type="Pfam" id="PF00173">
    <property type="entry name" value="Cyt-b5"/>
    <property type="match status" value="1"/>
</dbReference>
<dbReference type="Proteomes" id="UP000449547">
    <property type="component" value="Unassembled WGS sequence"/>
</dbReference>
<feature type="domain" description="Cytochrome b5 heme-binding" evidence="10">
    <location>
        <begin position="21"/>
        <end position="97"/>
    </location>
</feature>
<evidence type="ECO:0000256" key="8">
    <source>
        <dbReference type="SAM" id="MobiDB-lite"/>
    </source>
</evidence>
<keyword evidence="12" id="KW-1185">Reference proteome</keyword>
<evidence type="ECO:0000313" key="12">
    <source>
        <dbReference type="Proteomes" id="UP000449547"/>
    </source>
</evidence>
<dbReference type="SUPFAM" id="SSF55856">
    <property type="entry name" value="Cytochrome b5-like heme/steroid binding domain"/>
    <property type="match status" value="1"/>
</dbReference>
<dbReference type="InterPro" id="IPR001199">
    <property type="entry name" value="Cyt_B5-like_heme/steroid-bd"/>
</dbReference>
<evidence type="ECO:0000256" key="2">
    <source>
        <dbReference type="ARBA" id="ARBA00022617"/>
    </source>
</evidence>
<evidence type="ECO:0000259" key="10">
    <source>
        <dbReference type="PROSITE" id="PS50255"/>
    </source>
</evidence>
<comment type="subcellular location">
    <subcellularLocation>
        <location evidence="1">Membrane</location>
    </subcellularLocation>
</comment>
<organism evidence="11 12">
    <name type="scientific">Diutina rugosa</name>
    <name type="common">Yeast</name>
    <name type="synonym">Candida rugosa</name>
    <dbReference type="NCBI Taxonomy" id="5481"/>
    <lineage>
        <taxon>Eukaryota</taxon>
        <taxon>Fungi</taxon>
        <taxon>Dikarya</taxon>
        <taxon>Ascomycota</taxon>
        <taxon>Saccharomycotina</taxon>
        <taxon>Pichiomycetes</taxon>
        <taxon>Debaryomycetaceae</taxon>
        <taxon>Diutina</taxon>
    </lineage>
</organism>
<feature type="region of interest" description="Disordered" evidence="8">
    <location>
        <begin position="1"/>
        <end position="28"/>
    </location>
</feature>
<dbReference type="Gene3D" id="3.10.120.10">
    <property type="entry name" value="Cytochrome b5-like heme/steroid binding domain"/>
    <property type="match status" value="1"/>
</dbReference>
<dbReference type="AlphaFoldDB" id="A0A642UUH6"/>
<dbReference type="GO" id="GO:0016020">
    <property type="term" value="C:membrane"/>
    <property type="evidence" value="ECO:0007669"/>
    <property type="project" value="UniProtKB-SubCell"/>
</dbReference>
<dbReference type="EMBL" id="SWFT01000039">
    <property type="protein sequence ID" value="KAA8905895.1"/>
    <property type="molecule type" value="Genomic_DNA"/>
</dbReference>
<comment type="caution">
    <text evidence="11">The sequence shown here is derived from an EMBL/GenBank/DDBJ whole genome shotgun (WGS) entry which is preliminary data.</text>
</comment>
<evidence type="ECO:0000313" key="11">
    <source>
        <dbReference type="EMBL" id="KAA8905895.1"/>
    </source>
</evidence>
<dbReference type="PRINTS" id="PR00363">
    <property type="entry name" value="CYTOCHROMEB5"/>
</dbReference>
<dbReference type="PROSITE" id="PS50255">
    <property type="entry name" value="CYTOCHROME_B5_2"/>
    <property type="match status" value="1"/>
</dbReference>
<keyword evidence="9" id="KW-1133">Transmembrane helix</keyword>
<evidence type="ECO:0000256" key="5">
    <source>
        <dbReference type="ARBA" id="ARBA00023004"/>
    </source>
</evidence>
<dbReference type="PANTHER" id="PTHR19359:SF95">
    <property type="entry name" value="CYTOCHROME B5 TYPE B"/>
    <property type="match status" value="1"/>
</dbReference>
<dbReference type="InterPro" id="IPR036400">
    <property type="entry name" value="Cyt_B5-like_heme/steroid_sf"/>
</dbReference>